<proteinExistence type="predicted"/>
<gene>
    <name evidence="1" type="ORF">EDS130_LOCUS10590</name>
    <name evidence="2" type="ORF">XAT740_LOCUS15202</name>
</gene>
<dbReference type="Gene3D" id="3.30.450.30">
    <property type="entry name" value="Dynein light chain 2a, cytoplasmic"/>
    <property type="match status" value="1"/>
</dbReference>
<keyword evidence="3" id="KW-1185">Reference proteome</keyword>
<dbReference type="Pfam" id="PF16672">
    <property type="entry name" value="LAMTOR5"/>
    <property type="match status" value="1"/>
</dbReference>
<evidence type="ECO:0000313" key="2">
    <source>
        <dbReference type="EMBL" id="CAF1039848.1"/>
    </source>
</evidence>
<dbReference type="EMBL" id="CAJNOR010000934">
    <property type="protein sequence ID" value="CAF1039848.1"/>
    <property type="molecule type" value="Genomic_DNA"/>
</dbReference>
<reference evidence="2" key="1">
    <citation type="submission" date="2021-02" db="EMBL/GenBank/DDBJ databases">
        <authorList>
            <person name="Nowell W R."/>
        </authorList>
    </citation>
    <scope>NUCLEOTIDE SEQUENCE</scope>
</reference>
<dbReference type="EMBL" id="CAJNOJ010000037">
    <property type="protein sequence ID" value="CAF0917478.1"/>
    <property type="molecule type" value="Genomic_DNA"/>
</dbReference>
<dbReference type="AlphaFoldDB" id="A0A814JMQ6"/>
<organism evidence="2 3">
    <name type="scientific">Adineta ricciae</name>
    <name type="common">Rotifer</name>
    <dbReference type="NCBI Taxonomy" id="249248"/>
    <lineage>
        <taxon>Eukaryota</taxon>
        <taxon>Metazoa</taxon>
        <taxon>Spiralia</taxon>
        <taxon>Gnathifera</taxon>
        <taxon>Rotifera</taxon>
        <taxon>Eurotatoria</taxon>
        <taxon>Bdelloidea</taxon>
        <taxon>Adinetida</taxon>
        <taxon>Adinetidae</taxon>
        <taxon>Adineta</taxon>
    </lineage>
</organism>
<dbReference type="InterPro" id="IPR024135">
    <property type="entry name" value="LAMTOR5"/>
</dbReference>
<dbReference type="OrthoDB" id="10018203at2759"/>
<evidence type="ECO:0000313" key="1">
    <source>
        <dbReference type="EMBL" id="CAF0917478.1"/>
    </source>
</evidence>
<name>A0A814JMQ6_ADIRI</name>
<accession>A0A814JMQ6</accession>
<dbReference type="GO" id="GO:0071986">
    <property type="term" value="C:Ragulator complex"/>
    <property type="evidence" value="ECO:0007669"/>
    <property type="project" value="InterPro"/>
</dbReference>
<dbReference type="GO" id="GO:0043066">
    <property type="term" value="P:negative regulation of apoptotic process"/>
    <property type="evidence" value="ECO:0007669"/>
    <property type="project" value="InterPro"/>
</dbReference>
<evidence type="ECO:0000313" key="3">
    <source>
        <dbReference type="Proteomes" id="UP000663828"/>
    </source>
</evidence>
<dbReference type="Proteomes" id="UP000663852">
    <property type="component" value="Unassembled WGS sequence"/>
</dbReference>
<protein>
    <recommendedName>
        <fullName evidence="4">Late endosomal/lysosomal adaptor and MAPK and MTOR activator 5</fullName>
    </recommendedName>
</protein>
<comment type="caution">
    <text evidence="2">The sequence shown here is derived from an EMBL/GenBank/DDBJ whole genome shotgun (WGS) entry which is preliminary data.</text>
</comment>
<sequence>MDKKLETIIDTTIERFNIIDVEVKGVLVCDKNGLVLATKNVSIAPGPIARLAELATELSGRRTTVCLENNEDQVLINQTEKAVVGVYTKHAS</sequence>
<evidence type="ECO:0008006" key="4">
    <source>
        <dbReference type="Google" id="ProtNLM"/>
    </source>
</evidence>
<dbReference type="Proteomes" id="UP000663828">
    <property type="component" value="Unassembled WGS sequence"/>
</dbReference>